<evidence type="ECO:0000256" key="4">
    <source>
        <dbReference type="ARBA" id="ARBA00022692"/>
    </source>
</evidence>
<dbReference type="PANTHER" id="PTHR23531:SF1">
    <property type="entry name" value="QUINOLENE RESISTANCE PROTEIN NORA"/>
    <property type="match status" value="1"/>
</dbReference>
<evidence type="ECO:0000256" key="6">
    <source>
        <dbReference type="ARBA" id="ARBA00023136"/>
    </source>
</evidence>
<feature type="transmembrane region" description="Helical" evidence="7">
    <location>
        <begin position="177"/>
        <end position="199"/>
    </location>
</feature>
<feature type="domain" description="Major facilitator superfamily (MFS) profile" evidence="8">
    <location>
        <begin position="14"/>
        <end position="394"/>
    </location>
</feature>
<dbReference type="InterPro" id="IPR020846">
    <property type="entry name" value="MFS_dom"/>
</dbReference>
<keyword evidence="6 7" id="KW-0472">Membrane</keyword>
<accession>A0A1L3GS34</accession>
<dbReference type="PANTHER" id="PTHR23531">
    <property type="entry name" value="QUINOLENE RESISTANCE PROTEIN NORA"/>
    <property type="match status" value="1"/>
</dbReference>
<dbReference type="STRING" id="1842532.A7E78_13490"/>
<keyword evidence="5 7" id="KW-1133">Transmembrane helix</keyword>
<dbReference type="PRINTS" id="PR01035">
    <property type="entry name" value="TCRTETA"/>
</dbReference>
<dbReference type="GO" id="GO:0022857">
    <property type="term" value="F:transmembrane transporter activity"/>
    <property type="evidence" value="ECO:0007669"/>
    <property type="project" value="InterPro"/>
</dbReference>
<evidence type="ECO:0000256" key="3">
    <source>
        <dbReference type="ARBA" id="ARBA00007520"/>
    </source>
</evidence>
<feature type="transmembrane region" description="Helical" evidence="7">
    <location>
        <begin position="220"/>
        <end position="243"/>
    </location>
</feature>
<reference evidence="9 10" key="1">
    <citation type="journal article" date="2017" name="Genome Announc.">
        <title>Complete Genome Sequences of Two Acetylene-Fermenting Pelobacter acetylenicus Strains.</title>
        <authorList>
            <person name="Sutton J.M."/>
            <person name="Baesman S.M."/>
            <person name="Fierst J.L."/>
            <person name="Poret-Peterson A.T."/>
            <person name="Oremland R.S."/>
            <person name="Dunlap D.S."/>
            <person name="Akob D.M."/>
        </authorList>
    </citation>
    <scope>NUCLEOTIDE SEQUENCE [LARGE SCALE GENOMIC DNA]</scope>
    <source>
        <strain evidence="9 10">SFB93</strain>
    </source>
</reference>
<evidence type="ECO:0000256" key="7">
    <source>
        <dbReference type="SAM" id="Phobius"/>
    </source>
</evidence>
<dbReference type="GO" id="GO:0016020">
    <property type="term" value="C:membrane"/>
    <property type="evidence" value="ECO:0007669"/>
    <property type="project" value="UniProtKB-SubCell"/>
</dbReference>
<dbReference type="SUPFAM" id="SSF103473">
    <property type="entry name" value="MFS general substrate transporter"/>
    <property type="match status" value="1"/>
</dbReference>
<evidence type="ECO:0000313" key="10">
    <source>
        <dbReference type="Proteomes" id="UP000182517"/>
    </source>
</evidence>
<evidence type="ECO:0000259" key="8">
    <source>
        <dbReference type="PROSITE" id="PS50850"/>
    </source>
</evidence>
<dbReference type="Pfam" id="PF07690">
    <property type="entry name" value="MFS_1"/>
    <property type="match status" value="2"/>
</dbReference>
<comment type="subcellular location">
    <subcellularLocation>
        <location evidence="2">Membrane</location>
        <topology evidence="2">Multi-pass membrane protein</topology>
    </subcellularLocation>
</comment>
<dbReference type="EMBL" id="CP015519">
    <property type="protein sequence ID" value="APG28754.1"/>
    <property type="molecule type" value="Genomic_DNA"/>
</dbReference>
<protein>
    <submittedName>
        <fullName evidence="9">MFS transporter</fullName>
    </submittedName>
</protein>
<feature type="transmembrane region" description="Helical" evidence="7">
    <location>
        <begin position="249"/>
        <end position="270"/>
    </location>
</feature>
<dbReference type="Proteomes" id="UP000182517">
    <property type="component" value="Chromosome"/>
</dbReference>
<comment type="function">
    <text evidence="1">Resistance to tetracycline by an active tetracycline efflux. This is an energy-dependent process that decreases the accumulation of the antibiotic in whole cells. This protein functions as a metal-tetracycline/H(+) antiporter.</text>
</comment>
<keyword evidence="4 7" id="KW-0812">Transmembrane</keyword>
<feature type="transmembrane region" description="Helical" evidence="7">
    <location>
        <begin position="20"/>
        <end position="41"/>
    </location>
</feature>
<dbReference type="InterPro" id="IPR036259">
    <property type="entry name" value="MFS_trans_sf"/>
</dbReference>
<keyword evidence="10" id="KW-1185">Reference proteome</keyword>
<feature type="transmembrane region" description="Helical" evidence="7">
    <location>
        <begin position="83"/>
        <end position="102"/>
    </location>
</feature>
<dbReference type="AlphaFoldDB" id="A0A1L3GS34"/>
<gene>
    <name evidence="9" type="ORF">A7E78_13490</name>
</gene>
<dbReference type="InterPro" id="IPR011701">
    <property type="entry name" value="MFS"/>
</dbReference>
<name>A0A1L3GS34_9BACT</name>
<dbReference type="RefSeq" id="WP_072284778.1">
    <property type="nucleotide sequence ID" value="NZ_CP015519.1"/>
</dbReference>
<dbReference type="PROSITE" id="PS50850">
    <property type="entry name" value="MFS"/>
    <property type="match status" value="1"/>
</dbReference>
<feature type="transmembrane region" description="Helical" evidence="7">
    <location>
        <begin position="108"/>
        <end position="135"/>
    </location>
</feature>
<dbReference type="PROSITE" id="PS00216">
    <property type="entry name" value="SUGAR_TRANSPORT_1"/>
    <property type="match status" value="1"/>
</dbReference>
<comment type="similarity">
    <text evidence="3">Belongs to the major facilitator superfamily. TCR/Tet family.</text>
</comment>
<evidence type="ECO:0000256" key="1">
    <source>
        <dbReference type="ARBA" id="ARBA00003279"/>
    </source>
</evidence>
<evidence type="ECO:0000256" key="5">
    <source>
        <dbReference type="ARBA" id="ARBA00022989"/>
    </source>
</evidence>
<dbReference type="Gene3D" id="1.20.1250.20">
    <property type="entry name" value="MFS general substrate transporter like domains"/>
    <property type="match status" value="1"/>
</dbReference>
<dbReference type="OrthoDB" id="9814001at2"/>
<proteinExistence type="inferred from homology"/>
<organism evidence="9 10">
    <name type="scientific">Syntrophotalea acetylenivorans</name>
    <dbReference type="NCBI Taxonomy" id="1842532"/>
    <lineage>
        <taxon>Bacteria</taxon>
        <taxon>Pseudomonadati</taxon>
        <taxon>Thermodesulfobacteriota</taxon>
        <taxon>Desulfuromonadia</taxon>
        <taxon>Desulfuromonadales</taxon>
        <taxon>Syntrophotaleaceae</taxon>
        <taxon>Syntrophotalea</taxon>
    </lineage>
</organism>
<sequence length="396" mass="41571">MRKSLICISDTPRLYSPSFIAMALANFAAAASFGVFFLFPLVIKAYGGSEADIGLIMGVFALAATLCRPWVAELIDRLGRKHSYTIGSSLMTLLPFVYLALGNDLSDIYLLLLLLRVVHGIGLALCFTACFTYVADIVPPARLNEGIGMFGISGLVGLAVGPSLAELALDRWGEPALFFTASGLAAVGLVCHLPLAETLTRGIVASRVSFFAVLRRPKMVLVSILAVLFGFGLAAAGNFVAPLAAERRIVFVSLYFLCYSAAAVLVRLVGGRLADRFGERRIVPYALSITGCGLLALALVHGQLALAAAGLAAGCGHGLLYPALNSWAIRGEPVAVRGKVTGIYTGALDAGNFSGSVMLGLIGEWFGLPVLFLVAGGALLMGLLVLWRSGDNVCVK</sequence>
<dbReference type="KEGG" id="pef:A7E78_13490"/>
<feature type="transmembrane region" description="Helical" evidence="7">
    <location>
        <begin position="282"/>
        <end position="300"/>
    </location>
</feature>
<feature type="transmembrane region" description="Helical" evidence="7">
    <location>
        <begin position="368"/>
        <end position="387"/>
    </location>
</feature>
<evidence type="ECO:0000313" key="9">
    <source>
        <dbReference type="EMBL" id="APG28754.1"/>
    </source>
</evidence>
<dbReference type="InterPro" id="IPR001958">
    <property type="entry name" value="Tet-R_TetA/multi-R_MdtG-like"/>
</dbReference>
<feature type="transmembrane region" description="Helical" evidence="7">
    <location>
        <begin position="53"/>
        <end position="71"/>
    </location>
</feature>
<evidence type="ECO:0000256" key="2">
    <source>
        <dbReference type="ARBA" id="ARBA00004141"/>
    </source>
</evidence>
<feature type="transmembrane region" description="Helical" evidence="7">
    <location>
        <begin position="147"/>
        <end position="165"/>
    </location>
</feature>
<dbReference type="InterPro" id="IPR005829">
    <property type="entry name" value="Sugar_transporter_CS"/>
</dbReference>
<dbReference type="InterPro" id="IPR052714">
    <property type="entry name" value="MFS_Exporter"/>
</dbReference>